<evidence type="ECO:0000256" key="1">
    <source>
        <dbReference type="ARBA" id="ARBA00005382"/>
    </source>
</evidence>
<dbReference type="SUPFAM" id="SSF51445">
    <property type="entry name" value="(Trans)glycosidases"/>
    <property type="match status" value="1"/>
</dbReference>
<keyword evidence="3 9" id="KW-0378">Hydrolase</keyword>
<dbReference type="GO" id="GO:0030247">
    <property type="term" value="F:polysaccharide binding"/>
    <property type="evidence" value="ECO:0007669"/>
    <property type="project" value="UniProtKB-UniRule"/>
</dbReference>
<dbReference type="SUPFAM" id="SSF49384">
    <property type="entry name" value="Carbohydrate-binding domain"/>
    <property type="match status" value="1"/>
</dbReference>
<organism evidence="9 10">
    <name type="scientific">Streptomyces aidingensis</name>
    <dbReference type="NCBI Taxonomy" id="910347"/>
    <lineage>
        <taxon>Bacteria</taxon>
        <taxon>Bacillati</taxon>
        <taxon>Actinomycetota</taxon>
        <taxon>Actinomycetes</taxon>
        <taxon>Kitasatosporales</taxon>
        <taxon>Streptomycetaceae</taxon>
        <taxon>Streptomyces</taxon>
    </lineage>
</organism>
<dbReference type="STRING" id="910347.SAMN05421773_12540"/>
<dbReference type="GO" id="GO:0006665">
    <property type="term" value="P:sphingolipid metabolic process"/>
    <property type="evidence" value="ECO:0007669"/>
    <property type="project" value="InterPro"/>
</dbReference>
<keyword evidence="4" id="KW-0119">Carbohydrate metabolism</keyword>
<reference evidence="9 10" key="1">
    <citation type="submission" date="2016-10" db="EMBL/GenBank/DDBJ databases">
        <authorList>
            <person name="de Groot N.N."/>
        </authorList>
    </citation>
    <scope>NUCLEOTIDE SEQUENCE [LARGE SCALE GENOMIC DNA]</scope>
    <source>
        <strain evidence="9 10">CGMCC 4.5739</strain>
    </source>
</reference>
<dbReference type="InterPro" id="IPR036116">
    <property type="entry name" value="FN3_sf"/>
</dbReference>
<dbReference type="SMART" id="SM00637">
    <property type="entry name" value="CBD_II"/>
    <property type="match status" value="1"/>
</dbReference>
<evidence type="ECO:0000313" key="9">
    <source>
        <dbReference type="EMBL" id="SFD72280.1"/>
    </source>
</evidence>
<dbReference type="Gene3D" id="2.60.40.1180">
    <property type="entry name" value="Golgi alpha-mannosidase II"/>
    <property type="match status" value="1"/>
</dbReference>
<evidence type="ECO:0000256" key="4">
    <source>
        <dbReference type="ARBA" id="ARBA00023277"/>
    </source>
</evidence>
<evidence type="ECO:0000256" key="2">
    <source>
        <dbReference type="ARBA" id="ARBA00022729"/>
    </source>
</evidence>
<dbReference type="PANTHER" id="PTHR11069">
    <property type="entry name" value="GLUCOSYLCERAMIDASE"/>
    <property type="match status" value="1"/>
</dbReference>
<dbReference type="GO" id="GO:0016020">
    <property type="term" value="C:membrane"/>
    <property type="evidence" value="ECO:0007669"/>
    <property type="project" value="GOC"/>
</dbReference>
<dbReference type="InterPro" id="IPR013783">
    <property type="entry name" value="Ig-like_fold"/>
</dbReference>
<name>A0A1I1UW80_9ACTN</name>
<sequence>MTPRQHAPGGREAAAPSRRAVLAALGAVPVAAATAPALGLFGAPSAAAATDVLIDLSAERQTIKGFGGMNHTVWISDLTAAQRDTAFGNGEGQLGFTVLRIPVHEDRANWSREVATARRAIEHGATVIASPWNPPAHMTETFVRGSQTDARRLRYDMYGAYAQHLDDFVGFMRDNGVDLYAISVQNEPDYAHDWTWWTPAEIVRFLRENAGSISTRIIAPESFQYVKSLSDPILNDPAALANLDILGAHLYGTQYGNFPYPLFQQKGAGKELWMTEVYYPNSSDSADLWPQALDVGQHVHHAMVDAGFQAYVWWYIRRSYGPMREDGQISKRGASIAHFSKFVRPGYVRLNAASSPQADVYVSAYKGGDSKVVIVAVNKGTSPVSQQFTLADTTISGASSWLTDAGRTLAPRGGIGVSGGSFTGELPARSITTFVLDVGPGTGGDTEAPSVPGVPVVSGVTASSVTLQWTAATDNVGVSGYEVVRVDGGGESAVASSAVNRATVTGLSAGTAHTFAVYARDAAGNRSARSAAVTVTTDDAPAGTCGVDYRVAGDWGSGFQGEIVIRNTAATALTGWTLDFAFPAGQRVTNMWGGTPAQNGNTVSVTPADWTRTIPAGGSVTLGFIGTRGTTNPAPTTFTLNGTTCTTT</sequence>
<feature type="domain" description="CBM2" evidence="8">
    <location>
        <begin position="538"/>
        <end position="648"/>
    </location>
</feature>
<evidence type="ECO:0000259" key="8">
    <source>
        <dbReference type="PROSITE" id="PS51173"/>
    </source>
</evidence>
<dbReference type="InterPro" id="IPR013780">
    <property type="entry name" value="Glyco_hydro_b"/>
</dbReference>
<dbReference type="PROSITE" id="PS50853">
    <property type="entry name" value="FN3"/>
    <property type="match status" value="1"/>
</dbReference>
<dbReference type="Proteomes" id="UP000199207">
    <property type="component" value="Unassembled WGS sequence"/>
</dbReference>
<keyword evidence="6" id="KW-0624">Polysaccharide degradation</keyword>
<keyword evidence="5 9" id="KW-0326">Glycosidase</keyword>
<dbReference type="OrthoDB" id="9806701at2"/>
<dbReference type="Pfam" id="PF17189">
    <property type="entry name" value="Glyco_hydro_30C"/>
    <property type="match status" value="1"/>
</dbReference>
<keyword evidence="2" id="KW-0732">Signal</keyword>
<dbReference type="SUPFAM" id="SSF49265">
    <property type="entry name" value="Fibronectin type III"/>
    <property type="match status" value="1"/>
</dbReference>
<dbReference type="Gene3D" id="2.60.40.10">
    <property type="entry name" value="Immunoglobulins"/>
    <property type="match status" value="1"/>
</dbReference>
<dbReference type="Pfam" id="PF00553">
    <property type="entry name" value="CBM_2"/>
    <property type="match status" value="1"/>
</dbReference>
<dbReference type="InterPro" id="IPR008965">
    <property type="entry name" value="CBM2/CBM3_carb-bd_dom_sf"/>
</dbReference>
<keyword evidence="9" id="KW-0858">Xylan degradation</keyword>
<dbReference type="PROSITE" id="PS51318">
    <property type="entry name" value="TAT"/>
    <property type="match status" value="1"/>
</dbReference>
<dbReference type="InterPro" id="IPR017853">
    <property type="entry name" value="GH"/>
</dbReference>
<dbReference type="PANTHER" id="PTHR11069:SF38">
    <property type="entry name" value="GLUCURONOXYLANASE XYNC"/>
    <property type="match status" value="1"/>
</dbReference>
<evidence type="ECO:0000259" key="7">
    <source>
        <dbReference type="PROSITE" id="PS50853"/>
    </source>
</evidence>
<dbReference type="InterPro" id="IPR001139">
    <property type="entry name" value="Glyco_hydro_30"/>
</dbReference>
<feature type="domain" description="Fibronectin type-III" evidence="7">
    <location>
        <begin position="451"/>
        <end position="540"/>
    </location>
</feature>
<dbReference type="AlphaFoldDB" id="A0A1I1UW80"/>
<dbReference type="PROSITE" id="PS51173">
    <property type="entry name" value="CBM2"/>
    <property type="match status" value="1"/>
</dbReference>
<dbReference type="GO" id="GO:0004348">
    <property type="term" value="F:glucosylceramidase activity"/>
    <property type="evidence" value="ECO:0007669"/>
    <property type="project" value="InterPro"/>
</dbReference>
<proteinExistence type="inferred from homology"/>
<dbReference type="SMART" id="SM00060">
    <property type="entry name" value="FN3"/>
    <property type="match status" value="1"/>
</dbReference>
<evidence type="ECO:0000256" key="3">
    <source>
        <dbReference type="ARBA" id="ARBA00022801"/>
    </source>
</evidence>
<dbReference type="EMBL" id="FOLM01000025">
    <property type="protein sequence ID" value="SFD72280.1"/>
    <property type="molecule type" value="Genomic_DNA"/>
</dbReference>
<evidence type="ECO:0000313" key="10">
    <source>
        <dbReference type="Proteomes" id="UP000199207"/>
    </source>
</evidence>
<dbReference type="CDD" id="cd00063">
    <property type="entry name" value="FN3"/>
    <property type="match status" value="1"/>
</dbReference>
<dbReference type="Pfam" id="PF00041">
    <property type="entry name" value="fn3"/>
    <property type="match status" value="1"/>
</dbReference>
<keyword evidence="10" id="KW-1185">Reference proteome</keyword>
<dbReference type="InterPro" id="IPR003961">
    <property type="entry name" value="FN3_dom"/>
</dbReference>
<dbReference type="InterPro" id="IPR006311">
    <property type="entry name" value="TAT_signal"/>
</dbReference>
<dbReference type="RefSeq" id="WP_093841565.1">
    <property type="nucleotide sequence ID" value="NZ_FOLM01000025.1"/>
</dbReference>
<dbReference type="GO" id="GO:0045493">
    <property type="term" value="P:xylan catabolic process"/>
    <property type="evidence" value="ECO:0007669"/>
    <property type="project" value="UniProtKB-KW"/>
</dbReference>
<protein>
    <submittedName>
        <fullName evidence="9">Glucuronoarabinoxylan endo-1,4-beta-xylanase</fullName>
    </submittedName>
</protein>
<dbReference type="Gene3D" id="3.20.20.80">
    <property type="entry name" value="Glycosidases"/>
    <property type="match status" value="1"/>
</dbReference>
<evidence type="ECO:0000256" key="6">
    <source>
        <dbReference type="ARBA" id="ARBA00023326"/>
    </source>
</evidence>
<comment type="similarity">
    <text evidence="1">Belongs to the glycosyl hydrolase 30 family.</text>
</comment>
<dbReference type="InterPro" id="IPR033452">
    <property type="entry name" value="GH30_C"/>
</dbReference>
<dbReference type="Gene3D" id="2.60.40.290">
    <property type="match status" value="1"/>
</dbReference>
<dbReference type="InterPro" id="IPR012291">
    <property type="entry name" value="CBM2_carb-bd_dom_sf"/>
</dbReference>
<dbReference type="SUPFAM" id="SSF51011">
    <property type="entry name" value="Glycosyl hydrolase domain"/>
    <property type="match status" value="1"/>
</dbReference>
<evidence type="ECO:0000256" key="5">
    <source>
        <dbReference type="ARBA" id="ARBA00023295"/>
    </source>
</evidence>
<dbReference type="InterPro" id="IPR001919">
    <property type="entry name" value="CBD2"/>
</dbReference>
<gene>
    <name evidence="9" type="ORF">SAMN05421773_12540</name>
</gene>
<accession>A0A1I1UW80</accession>